<proteinExistence type="predicted"/>
<dbReference type="PANTHER" id="PTHR45786:SF74">
    <property type="entry name" value="ATP-DEPENDENT DNA HELICASE"/>
    <property type="match status" value="1"/>
</dbReference>
<dbReference type="AlphaFoldDB" id="A0A9J5ZFW6"/>
<organism evidence="1 2">
    <name type="scientific">Solanum commersonii</name>
    <name type="common">Commerson's wild potato</name>
    <name type="synonym">Commerson's nightshade</name>
    <dbReference type="NCBI Taxonomy" id="4109"/>
    <lineage>
        <taxon>Eukaryota</taxon>
        <taxon>Viridiplantae</taxon>
        <taxon>Streptophyta</taxon>
        <taxon>Embryophyta</taxon>
        <taxon>Tracheophyta</taxon>
        <taxon>Spermatophyta</taxon>
        <taxon>Magnoliopsida</taxon>
        <taxon>eudicotyledons</taxon>
        <taxon>Gunneridae</taxon>
        <taxon>Pentapetalae</taxon>
        <taxon>asterids</taxon>
        <taxon>lamiids</taxon>
        <taxon>Solanales</taxon>
        <taxon>Solanaceae</taxon>
        <taxon>Solanoideae</taxon>
        <taxon>Solaneae</taxon>
        <taxon>Solanum</taxon>
    </lineage>
</organism>
<comment type="caution">
    <text evidence="1">The sequence shown here is derived from an EMBL/GenBank/DDBJ whole genome shotgun (WGS) entry which is preliminary data.</text>
</comment>
<accession>A0A9J5ZFW6</accession>
<evidence type="ECO:0000313" key="2">
    <source>
        <dbReference type="Proteomes" id="UP000824120"/>
    </source>
</evidence>
<name>A0A9J5ZFW6_SOLCO</name>
<reference evidence="1 2" key="1">
    <citation type="submission" date="2020-09" db="EMBL/GenBank/DDBJ databases">
        <title>De no assembly of potato wild relative species, Solanum commersonii.</title>
        <authorList>
            <person name="Cho K."/>
        </authorList>
    </citation>
    <scope>NUCLEOTIDE SEQUENCE [LARGE SCALE GENOMIC DNA]</scope>
    <source>
        <strain evidence="1">LZ3.2</strain>
        <tissue evidence="1">Leaf</tissue>
    </source>
</reference>
<gene>
    <name evidence="1" type="ORF">H5410_022136</name>
</gene>
<protein>
    <submittedName>
        <fullName evidence="1">Uncharacterized protein</fullName>
    </submittedName>
</protein>
<sequence>MNFRKNIKVYNSMFAFTSMGAELTYQSIFQRKLEKGNNLHIYIYNTNNEIENRIKNEHNVLVKSFHMARDKYREQPQEVLCMGLLFERGKDG</sequence>
<dbReference type="EMBL" id="JACXVP010000004">
    <property type="protein sequence ID" value="KAG5610855.1"/>
    <property type="molecule type" value="Genomic_DNA"/>
</dbReference>
<dbReference type="PANTHER" id="PTHR45786">
    <property type="entry name" value="DNA BINDING PROTEIN-LIKE"/>
    <property type="match status" value="1"/>
</dbReference>
<keyword evidence="2" id="KW-1185">Reference proteome</keyword>
<dbReference type="Proteomes" id="UP000824120">
    <property type="component" value="Chromosome 4"/>
</dbReference>
<evidence type="ECO:0000313" key="1">
    <source>
        <dbReference type="EMBL" id="KAG5610855.1"/>
    </source>
</evidence>